<evidence type="ECO:0000256" key="16">
    <source>
        <dbReference type="ARBA" id="ARBA00050554"/>
    </source>
</evidence>
<dbReference type="CDD" id="cd17318">
    <property type="entry name" value="MFS_SLC17"/>
    <property type="match status" value="1"/>
</dbReference>
<dbReference type="GO" id="GO:0030672">
    <property type="term" value="C:synaptic vesicle membrane"/>
    <property type="evidence" value="ECO:0007669"/>
    <property type="project" value="UniProtKB-SubCell"/>
</dbReference>
<keyword evidence="6" id="KW-1003">Cell membrane</keyword>
<evidence type="ECO:0000256" key="11">
    <source>
        <dbReference type="ARBA" id="ARBA00023136"/>
    </source>
</evidence>
<evidence type="ECO:0000256" key="26">
    <source>
        <dbReference type="SAM" id="MobiDB-lite"/>
    </source>
</evidence>
<keyword evidence="12" id="KW-0325">Glycoprotein</keyword>
<feature type="transmembrane region" description="Helical" evidence="27">
    <location>
        <begin position="347"/>
        <end position="367"/>
    </location>
</feature>
<comment type="catalytic activity">
    <reaction evidence="19">
        <text>L-glutamate(out) = L-glutamate(in)</text>
        <dbReference type="Rhea" id="RHEA:66336"/>
        <dbReference type="ChEBI" id="CHEBI:29985"/>
    </reaction>
    <physiologicalReaction direction="left-to-right" evidence="19">
        <dbReference type="Rhea" id="RHEA:66337"/>
    </physiologicalReaction>
</comment>
<comment type="catalytic activity">
    <reaction evidence="15">
        <text>2 nitrate(out) + H(+)(out) = 2 nitrate(in) + H(+)(in)</text>
        <dbReference type="Rhea" id="RHEA:71539"/>
        <dbReference type="ChEBI" id="CHEBI:15378"/>
        <dbReference type="ChEBI" id="CHEBI:17632"/>
    </reaction>
    <physiologicalReaction direction="left-to-right" evidence="15">
        <dbReference type="Rhea" id="RHEA:71540"/>
    </physiologicalReaction>
</comment>
<dbReference type="FunFam" id="1.20.1250.20:FF:000067">
    <property type="entry name" value="sialin isoform X2"/>
    <property type="match status" value="1"/>
</dbReference>
<feature type="domain" description="Major facilitator superfamily (MFS) profile" evidence="28">
    <location>
        <begin position="11"/>
        <end position="464"/>
    </location>
</feature>
<keyword evidence="5" id="KW-0813">Transport</keyword>
<feature type="transmembrane region" description="Helical" evidence="27">
    <location>
        <begin position="182"/>
        <end position="200"/>
    </location>
</feature>
<evidence type="ECO:0000256" key="21">
    <source>
        <dbReference type="ARBA" id="ARBA00056891"/>
    </source>
</evidence>
<evidence type="ECO:0000256" key="1">
    <source>
        <dbReference type="ARBA" id="ARBA00004432"/>
    </source>
</evidence>
<sequence length="513" mass="54746">MENTSPVVCSTRLTLALVSFLGCVCVYMLRNDVSFAIVCMVNSTAIGDGGGGHGGSCKPGDNDSDSSTNKVEGSLLWSKGTQGSVLSAFFWGYIFSQVLGGYIAGRYGGKYVIGISVLLSSVLNLISPVSANASVGVFIAIRVLLGISQGVVFPSFHSLWAQWAPPFERSLLTGISYAGNQIGNTIVMPISGVLCQHGFAGGWPSVYYVLGAVGLVWCALWFFYAADSPSKHRFISRKERAFIEEALHETLTKEGEKKPSLPVKSILKSPAVWGLWAGHFASDWGAYIMATGLPLFMNDVLGFDLTSMGFLSAIPYLVYFLAINIAGFIADRVRYAGWLSTINVRRLAMIIALGGQAVFLVACGFCGCGQEDLVVVFLTLGIGISGVAYAGFVVNYLDIAPTFAGTLLGIGNTITCIAGILCPLIIGWLTPSGSKNEWLVVFWITFAILIAGTAVFLILARGEVQEWAKVHTSSISTTKVDINGSVKDTSGESSESRKETSSTIQSRKKPQES</sequence>
<dbReference type="Gene3D" id="1.20.1250.20">
    <property type="entry name" value="MFS general substrate transporter like domains"/>
    <property type="match status" value="2"/>
</dbReference>
<dbReference type="Pfam" id="PF07690">
    <property type="entry name" value="MFS_1"/>
    <property type="match status" value="1"/>
</dbReference>
<dbReference type="InterPro" id="IPR050382">
    <property type="entry name" value="MFS_Na/Anion_cotransporter"/>
</dbReference>
<keyword evidence="14" id="KW-0968">Cytoplasmic vesicle</keyword>
<dbReference type="GO" id="GO:0016323">
    <property type="term" value="C:basolateral plasma membrane"/>
    <property type="evidence" value="ECO:0007669"/>
    <property type="project" value="UniProtKB-SubCell"/>
</dbReference>
<feature type="transmembrane region" description="Helical" evidence="27">
    <location>
        <begin position="316"/>
        <end position="335"/>
    </location>
</feature>
<dbReference type="PROSITE" id="PS50850">
    <property type="entry name" value="MFS"/>
    <property type="match status" value="1"/>
</dbReference>
<comment type="catalytic activity">
    <reaction evidence="20">
        <text>D-glucuronate(out) + H(+)(out) = D-glucuronate(in) + H(+)(in)</text>
        <dbReference type="Rhea" id="RHEA:72591"/>
        <dbReference type="ChEBI" id="CHEBI:15378"/>
        <dbReference type="ChEBI" id="CHEBI:58720"/>
    </reaction>
    <physiologicalReaction direction="left-to-right" evidence="20">
        <dbReference type="Rhea" id="RHEA:72592"/>
    </physiologicalReaction>
</comment>
<comment type="catalytic activity">
    <reaction evidence="16">
        <text>L-aspartate(out) = L-aspartate(in)</text>
        <dbReference type="Rhea" id="RHEA:66332"/>
        <dbReference type="ChEBI" id="CHEBI:29991"/>
    </reaction>
    <physiologicalReaction direction="left-to-right" evidence="16">
        <dbReference type="Rhea" id="RHEA:66333"/>
    </physiologicalReaction>
</comment>
<evidence type="ECO:0000256" key="4">
    <source>
        <dbReference type="ARBA" id="ARBA00004656"/>
    </source>
</evidence>
<feature type="transmembrane region" description="Helical" evidence="27">
    <location>
        <begin position="206"/>
        <end position="226"/>
    </location>
</feature>
<evidence type="ECO:0000256" key="10">
    <source>
        <dbReference type="ARBA" id="ARBA00023018"/>
    </source>
</evidence>
<dbReference type="AlphaFoldDB" id="A0A915BMB0"/>
<comment type="subcellular location">
    <subcellularLocation>
        <location evidence="2">Basolateral cell membrane</location>
        <topology evidence="2">Multi-pass membrane protein</topology>
    </subcellularLocation>
    <subcellularLocation>
        <location evidence="3">Cytoplasmic vesicle</location>
        <location evidence="3">Secretory vesicle membrane</location>
        <topology evidence="3">Multi-pass membrane protein</topology>
    </subcellularLocation>
    <subcellularLocation>
        <location evidence="1">Cytoplasmic vesicle</location>
        <location evidence="1">Secretory vesicle</location>
        <location evidence="1">Synaptic vesicle membrane</location>
    </subcellularLocation>
    <subcellularLocation>
        <location evidence="4">Lysosome membrane</location>
    </subcellularLocation>
</comment>
<dbReference type="GO" id="GO:0006820">
    <property type="term" value="P:monoatomic anion transport"/>
    <property type="evidence" value="ECO:0007669"/>
    <property type="project" value="TreeGrafter"/>
</dbReference>
<evidence type="ECO:0000313" key="29">
    <source>
        <dbReference type="Proteomes" id="UP000887569"/>
    </source>
</evidence>
<dbReference type="InterPro" id="IPR036259">
    <property type="entry name" value="MFS_trans_sf"/>
</dbReference>
<keyword evidence="7 27" id="KW-0812">Transmembrane</keyword>
<keyword evidence="10" id="KW-0770">Synapse</keyword>
<evidence type="ECO:0000256" key="17">
    <source>
        <dbReference type="ARBA" id="ARBA00050625"/>
    </source>
</evidence>
<evidence type="ECO:0000256" key="22">
    <source>
        <dbReference type="ARBA" id="ARBA00069713"/>
    </source>
</evidence>
<feature type="transmembrane region" description="Helical" evidence="27">
    <location>
        <begin position="273"/>
        <end position="296"/>
    </location>
</feature>
<keyword evidence="29" id="KW-1185">Reference proteome</keyword>
<evidence type="ECO:0000256" key="8">
    <source>
        <dbReference type="ARBA" id="ARBA00022847"/>
    </source>
</evidence>
<feature type="transmembrane region" description="Helical" evidence="27">
    <location>
        <begin position="85"/>
        <end position="104"/>
    </location>
</feature>
<name>A0A915BMB0_PARUN</name>
<feature type="transmembrane region" description="Helical" evidence="27">
    <location>
        <begin position="373"/>
        <end position="397"/>
    </location>
</feature>
<keyword evidence="9 27" id="KW-1133">Transmembrane helix</keyword>
<evidence type="ECO:0000256" key="20">
    <source>
        <dbReference type="ARBA" id="ARBA00051612"/>
    </source>
</evidence>
<keyword evidence="8" id="KW-0769">Symport</keyword>
<keyword evidence="11 27" id="KW-0472">Membrane</keyword>
<dbReference type="Proteomes" id="UP000887569">
    <property type="component" value="Unplaced"/>
</dbReference>
<comment type="catalytic activity">
    <reaction evidence="18">
        <text>N-acetyl-L-aspartyl-L-glutamate(out) = N-acetyl-L-aspartyl-L-glutamate(in)</text>
        <dbReference type="Rhea" id="RHEA:72599"/>
        <dbReference type="ChEBI" id="CHEBI:76931"/>
    </reaction>
    <physiologicalReaction direction="left-to-right" evidence="18">
        <dbReference type="Rhea" id="RHEA:72600"/>
    </physiologicalReaction>
</comment>
<dbReference type="InterPro" id="IPR005829">
    <property type="entry name" value="Sugar_transporter_CS"/>
</dbReference>
<evidence type="ECO:0000313" key="30">
    <source>
        <dbReference type="WBParaSite" id="PgR047_g022_t01"/>
    </source>
</evidence>
<dbReference type="FunFam" id="1.20.1250.20:FF:000003">
    <property type="entry name" value="Solute carrier family 17 member 3"/>
    <property type="match status" value="1"/>
</dbReference>
<evidence type="ECO:0000256" key="15">
    <source>
        <dbReference type="ARBA" id="ARBA00050101"/>
    </source>
</evidence>
<dbReference type="InterPro" id="IPR011701">
    <property type="entry name" value="MFS"/>
</dbReference>
<comment type="function">
    <text evidence="21">Receptor for CM101, a polysaccharide produced by group B Streptococcus with antipathoangiogenic properties.</text>
</comment>
<evidence type="ECO:0000256" key="3">
    <source>
        <dbReference type="ARBA" id="ARBA00004638"/>
    </source>
</evidence>
<feature type="transmembrane region" description="Helical" evidence="27">
    <location>
        <begin position="12"/>
        <end position="30"/>
    </location>
</feature>
<dbReference type="InterPro" id="IPR020846">
    <property type="entry name" value="MFS_dom"/>
</dbReference>
<dbReference type="PROSITE" id="PS00217">
    <property type="entry name" value="SUGAR_TRANSPORT_2"/>
    <property type="match status" value="1"/>
</dbReference>
<dbReference type="PANTHER" id="PTHR11662">
    <property type="entry name" value="SOLUTE CARRIER FAMILY 17"/>
    <property type="match status" value="1"/>
</dbReference>
<keyword evidence="13" id="KW-0458">Lysosome</keyword>
<evidence type="ECO:0000256" key="18">
    <source>
        <dbReference type="ARBA" id="ARBA00051403"/>
    </source>
</evidence>
<evidence type="ECO:0000256" key="25">
    <source>
        <dbReference type="ARBA" id="ARBA00081925"/>
    </source>
</evidence>
<dbReference type="GO" id="GO:0046942">
    <property type="term" value="P:carboxylic acid transport"/>
    <property type="evidence" value="ECO:0007669"/>
    <property type="project" value="UniProtKB-ARBA"/>
</dbReference>
<evidence type="ECO:0000256" key="24">
    <source>
        <dbReference type="ARBA" id="ARBA00081195"/>
    </source>
</evidence>
<proteinExistence type="predicted"/>
<evidence type="ECO:0000256" key="27">
    <source>
        <dbReference type="SAM" id="Phobius"/>
    </source>
</evidence>
<dbReference type="SUPFAM" id="SSF103473">
    <property type="entry name" value="MFS general substrate transporter"/>
    <property type="match status" value="1"/>
</dbReference>
<evidence type="ECO:0000256" key="12">
    <source>
        <dbReference type="ARBA" id="ARBA00023180"/>
    </source>
</evidence>
<accession>A0A915BMB0</accession>
<comment type="catalytic activity">
    <reaction evidence="17">
        <text>N-acetylneuraminate(in) + H(+)(in) = N-acetylneuraminate(out) + H(+)(out)</text>
        <dbReference type="Rhea" id="RHEA:28987"/>
        <dbReference type="ChEBI" id="CHEBI:15378"/>
        <dbReference type="ChEBI" id="CHEBI:35418"/>
    </reaction>
    <physiologicalReaction direction="right-to-left" evidence="17">
        <dbReference type="Rhea" id="RHEA:28989"/>
    </physiologicalReaction>
</comment>
<feature type="transmembrane region" description="Helical" evidence="27">
    <location>
        <begin position="438"/>
        <end position="459"/>
    </location>
</feature>
<feature type="region of interest" description="Disordered" evidence="26">
    <location>
        <begin position="482"/>
        <end position="513"/>
    </location>
</feature>
<dbReference type="GO" id="GO:0005765">
    <property type="term" value="C:lysosomal membrane"/>
    <property type="evidence" value="ECO:0007669"/>
    <property type="project" value="UniProtKB-SubCell"/>
</dbReference>
<evidence type="ECO:0000256" key="14">
    <source>
        <dbReference type="ARBA" id="ARBA00023329"/>
    </source>
</evidence>
<organism evidence="29 30">
    <name type="scientific">Parascaris univalens</name>
    <name type="common">Nematode worm</name>
    <dbReference type="NCBI Taxonomy" id="6257"/>
    <lineage>
        <taxon>Eukaryota</taxon>
        <taxon>Metazoa</taxon>
        <taxon>Ecdysozoa</taxon>
        <taxon>Nematoda</taxon>
        <taxon>Chromadorea</taxon>
        <taxon>Rhabditida</taxon>
        <taxon>Spirurina</taxon>
        <taxon>Ascaridomorpha</taxon>
        <taxon>Ascaridoidea</taxon>
        <taxon>Ascarididae</taxon>
        <taxon>Parascaris</taxon>
    </lineage>
</organism>
<feature type="transmembrane region" description="Helical" evidence="27">
    <location>
        <begin position="404"/>
        <end position="426"/>
    </location>
</feature>
<feature type="transmembrane region" description="Helical" evidence="27">
    <location>
        <begin position="111"/>
        <end position="131"/>
    </location>
</feature>
<reference evidence="30" key="1">
    <citation type="submission" date="2022-11" db="UniProtKB">
        <authorList>
            <consortium name="WormBaseParasite"/>
        </authorList>
    </citation>
    <scope>IDENTIFICATION</scope>
</reference>
<evidence type="ECO:0000256" key="19">
    <source>
        <dbReference type="ARBA" id="ARBA00051447"/>
    </source>
</evidence>
<evidence type="ECO:0000256" key="7">
    <source>
        <dbReference type="ARBA" id="ARBA00022692"/>
    </source>
</evidence>
<evidence type="ECO:0000256" key="6">
    <source>
        <dbReference type="ARBA" id="ARBA00022475"/>
    </source>
</evidence>
<evidence type="ECO:0000256" key="2">
    <source>
        <dbReference type="ARBA" id="ARBA00004554"/>
    </source>
</evidence>
<evidence type="ECO:0000256" key="23">
    <source>
        <dbReference type="ARBA" id="ARBA00080244"/>
    </source>
</evidence>
<evidence type="ECO:0000256" key="5">
    <source>
        <dbReference type="ARBA" id="ARBA00022448"/>
    </source>
</evidence>
<dbReference type="GO" id="GO:0015293">
    <property type="term" value="F:symporter activity"/>
    <property type="evidence" value="ECO:0007669"/>
    <property type="project" value="UniProtKB-KW"/>
</dbReference>
<dbReference type="WBParaSite" id="PgR047_g022_t01">
    <property type="protein sequence ID" value="PgR047_g022_t01"/>
    <property type="gene ID" value="PgR047_g022"/>
</dbReference>
<dbReference type="PANTHER" id="PTHR11662:SF399">
    <property type="entry name" value="FI19708P1-RELATED"/>
    <property type="match status" value="1"/>
</dbReference>
<evidence type="ECO:0000256" key="13">
    <source>
        <dbReference type="ARBA" id="ARBA00023228"/>
    </source>
</evidence>
<protein>
    <recommendedName>
        <fullName evidence="22">Sialin</fullName>
    </recommendedName>
    <alternativeName>
        <fullName evidence="25">H(+)/nitrate cotransporter</fullName>
    </alternativeName>
    <alternativeName>
        <fullName evidence="23">H(+)/sialic acid cotransporter</fullName>
    </alternativeName>
    <alternativeName>
        <fullName evidence="24">Vesicular excitatory amino acid transporter</fullName>
    </alternativeName>
</protein>
<evidence type="ECO:0000259" key="28">
    <source>
        <dbReference type="PROSITE" id="PS50850"/>
    </source>
</evidence>
<evidence type="ECO:0000256" key="9">
    <source>
        <dbReference type="ARBA" id="ARBA00022989"/>
    </source>
</evidence>
<feature type="transmembrane region" description="Helical" evidence="27">
    <location>
        <begin position="137"/>
        <end position="161"/>
    </location>
</feature>